<organism evidence="5 6">
    <name type="scientific">Mucilaginibacter psychrotolerans</name>
    <dbReference type="NCBI Taxonomy" id="1524096"/>
    <lineage>
        <taxon>Bacteria</taxon>
        <taxon>Pseudomonadati</taxon>
        <taxon>Bacteroidota</taxon>
        <taxon>Sphingobacteriia</taxon>
        <taxon>Sphingobacteriales</taxon>
        <taxon>Sphingobacteriaceae</taxon>
        <taxon>Mucilaginibacter</taxon>
    </lineage>
</organism>
<dbReference type="PRINTS" id="PR00793">
    <property type="entry name" value="PROAMNOPTASE"/>
</dbReference>
<dbReference type="Pfam" id="PF00561">
    <property type="entry name" value="Abhydrolase_1"/>
    <property type="match status" value="1"/>
</dbReference>
<sequence length="436" mass="48605">MFDRKGKSKVKAFLLYLIKIIAAGLFWLITYLMLIVISNGAQHGTIAALGAGLTAGVNLAIFIEKKIIQRGTQRYIMIFLFSIFIIFIVHTAIPVASDDNPKRAPDFKEVPTRYWHLKTGSDIAYYKIAAKKGSLKKSTPIIFLHGGPGAYVRKLDLDFFKSFASDGYDVYLYDQAGAGRSGLLSKSEYSHNRNMRDFAAITDVIHADQYIVIGQSYGGSLLADLASDKNTFGRIYKAIYVEPGVTVPSSSPIVFAKSPNALAGDVSLPIRIIIGMMINPKGGFTSQNEVINYLAGHPDLVQKLFLQSFPRKDAERVPKVEPNVINFSVVGIIQPQITLLNKDLKTPFERYRVRSMLMLGGSSYIERNAPLDLLRVNPNIERVQYFRNTGHILWNGLDDNDKQVKASIDAFLNDMAPALPDFPRVKDIQKFIKEGM</sequence>
<comment type="similarity">
    <text evidence="1">Belongs to the peptidase S33 family.</text>
</comment>
<dbReference type="AlphaFoldDB" id="A0A4Y8SFC8"/>
<keyword evidence="2 5" id="KW-0378">Hydrolase</keyword>
<keyword evidence="3" id="KW-0472">Membrane</keyword>
<dbReference type="Proteomes" id="UP000297540">
    <property type="component" value="Unassembled WGS sequence"/>
</dbReference>
<protein>
    <submittedName>
        <fullName evidence="5">Alpha/beta hydrolase</fullName>
    </submittedName>
</protein>
<feature type="transmembrane region" description="Helical" evidence="3">
    <location>
        <begin position="43"/>
        <end position="63"/>
    </location>
</feature>
<dbReference type="InterPro" id="IPR002410">
    <property type="entry name" value="Peptidase_S33"/>
</dbReference>
<name>A0A4Y8SFC8_9SPHI</name>
<dbReference type="Gene3D" id="3.40.50.1820">
    <property type="entry name" value="alpha/beta hydrolase"/>
    <property type="match status" value="1"/>
</dbReference>
<keyword evidence="3" id="KW-1133">Transmembrane helix</keyword>
<dbReference type="SUPFAM" id="SSF53474">
    <property type="entry name" value="alpha/beta-Hydrolases"/>
    <property type="match status" value="1"/>
</dbReference>
<evidence type="ECO:0000256" key="2">
    <source>
        <dbReference type="ARBA" id="ARBA00022801"/>
    </source>
</evidence>
<dbReference type="InterPro" id="IPR029058">
    <property type="entry name" value="AB_hydrolase_fold"/>
</dbReference>
<proteinExistence type="inferred from homology"/>
<gene>
    <name evidence="5" type="ORF">E2R66_11495</name>
</gene>
<dbReference type="EMBL" id="SOZE01000009">
    <property type="protein sequence ID" value="TFF37783.1"/>
    <property type="molecule type" value="Genomic_DNA"/>
</dbReference>
<keyword evidence="3" id="KW-0812">Transmembrane</keyword>
<dbReference type="GO" id="GO:0008233">
    <property type="term" value="F:peptidase activity"/>
    <property type="evidence" value="ECO:0007669"/>
    <property type="project" value="InterPro"/>
</dbReference>
<evidence type="ECO:0000313" key="5">
    <source>
        <dbReference type="EMBL" id="TFF37783.1"/>
    </source>
</evidence>
<keyword evidence="6" id="KW-1185">Reference proteome</keyword>
<comment type="caution">
    <text evidence="5">The sequence shown here is derived from an EMBL/GenBank/DDBJ whole genome shotgun (WGS) entry which is preliminary data.</text>
</comment>
<evidence type="ECO:0000256" key="1">
    <source>
        <dbReference type="ARBA" id="ARBA00010088"/>
    </source>
</evidence>
<dbReference type="GO" id="GO:0006508">
    <property type="term" value="P:proteolysis"/>
    <property type="evidence" value="ECO:0007669"/>
    <property type="project" value="InterPro"/>
</dbReference>
<reference evidence="5 6" key="1">
    <citation type="journal article" date="2017" name="Int. J. Syst. Evol. Microbiol.">
        <title>Mucilaginibacterpsychrotolerans sp. nov., isolated from peatlands.</title>
        <authorList>
            <person name="Deng Y."/>
            <person name="Shen L."/>
            <person name="Xu B."/>
            <person name="Liu Y."/>
            <person name="Gu Z."/>
            <person name="Liu H."/>
            <person name="Zhou Y."/>
        </authorList>
    </citation>
    <scope>NUCLEOTIDE SEQUENCE [LARGE SCALE GENOMIC DNA]</scope>
    <source>
        <strain evidence="5 6">NH7-4</strain>
    </source>
</reference>
<feature type="transmembrane region" description="Helical" evidence="3">
    <location>
        <begin position="75"/>
        <end position="93"/>
    </location>
</feature>
<evidence type="ECO:0000259" key="4">
    <source>
        <dbReference type="Pfam" id="PF00561"/>
    </source>
</evidence>
<evidence type="ECO:0000256" key="3">
    <source>
        <dbReference type="SAM" id="Phobius"/>
    </source>
</evidence>
<dbReference type="OrthoDB" id="9780765at2"/>
<feature type="domain" description="AB hydrolase-1" evidence="4">
    <location>
        <begin position="140"/>
        <end position="229"/>
    </location>
</feature>
<feature type="transmembrane region" description="Helical" evidence="3">
    <location>
        <begin position="12"/>
        <end position="37"/>
    </location>
</feature>
<accession>A0A4Y8SFC8</accession>
<dbReference type="RefSeq" id="WP_133230522.1">
    <property type="nucleotide sequence ID" value="NZ_SOZE01000009.1"/>
</dbReference>
<evidence type="ECO:0000313" key="6">
    <source>
        <dbReference type="Proteomes" id="UP000297540"/>
    </source>
</evidence>
<dbReference type="InterPro" id="IPR000073">
    <property type="entry name" value="AB_hydrolase_1"/>
</dbReference>